<evidence type="ECO:0000313" key="4">
    <source>
        <dbReference type="EMBL" id="CAF3590519.1"/>
    </source>
</evidence>
<evidence type="ECO:0000313" key="5">
    <source>
        <dbReference type="Proteomes" id="UP000663891"/>
    </source>
</evidence>
<dbReference type="Proteomes" id="UP000663881">
    <property type="component" value="Unassembled WGS sequence"/>
</dbReference>
<evidence type="ECO:0000313" key="3">
    <source>
        <dbReference type="EMBL" id="CAF3545460.1"/>
    </source>
</evidence>
<reference evidence="2" key="1">
    <citation type="submission" date="2021-02" db="EMBL/GenBank/DDBJ databases">
        <authorList>
            <person name="Nowell W R."/>
        </authorList>
    </citation>
    <scope>NUCLEOTIDE SEQUENCE</scope>
</reference>
<evidence type="ECO:0000313" key="1">
    <source>
        <dbReference type="EMBL" id="CAF0740774.1"/>
    </source>
</evidence>
<organism evidence="2 5">
    <name type="scientific">Adineta steineri</name>
    <dbReference type="NCBI Taxonomy" id="433720"/>
    <lineage>
        <taxon>Eukaryota</taxon>
        <taxon>Metazoa</taxon>
        <taxon>Spiralia</taxon>
        <taxon>Gnathifera</taxon>
        <taxon>Rotifera</taxon>
        <taxon>Eurotatoria</taxon>
        <taxon>Bdelloidea</taxon>
        <taxon>Adinetida</taxon>
        <taxon>Adinetidae</taxon>
        <taxon>Adineta</taxon>
    </lineage>
</organism>
<protein>
    <submittedName>
        <fullName evidence="2">Uncharacterized protein</fullName>
    </submittedName>
</protein>
<gene>
    <name evidence="1" type="ORF">JYZ213_LOCUS1858</name>
    <name evidence="4" type="ORF">OKA104_LOCUS6089</name>
    <name evidence="3" type="ORF">OXD698_LOCUS3658</name>
    <name evidence="2" type="ORF">VCS650_LOCUS2763</name>
</gene>
<comment type="caution">
    <text evidence="2">The sequence shown here is derived from an EMBL/GenBank/DDBJ whole genome shotgun (WGS) entry which is preliminary data.</text>
</comment>
<proteinExistence type="predicted"/>
<dbReference type="AlphaFoldDB" id="A0A813R7W2"/>
<dbReference type="Proteomes" id="UP000663844">
    <property type="component" value="Unassembled WGS sequence"/>
</dbReference>
<dbReference type="EMBL" id="CAJNON010000014">
    <property type="protein sequence ID" value="CAF0778004.1"/>
    <property type="molecule type" value="Genomic_DNA"/>
</dbReference>
<name>A0A813R7W2_9BILA</name>
<dbReference type="OrthoDB" id="10007230at2759"/>
<dbReference type="EMBL" id="CAJOAY010000220">
    <property type="protein sequence ID" value="CAF3590519.1"/>
    <property type="molecule type" value="Genomic_DNA"/>
</dbReference>
<dbReference type="EMBL" id="CAJNOG010000009">
    <property type="protein sequence ID" value="CAF0740774.1"/>
    <property type="molecule type" value="Genomic_DNA"/>
</dbReference>
<dbReference type="Proteomes" id="UP000663845">
    <property type="component" value="Unassembled WGS sequence"/>
</dbReference>
<evidence type="ECO:0000313" key="2">
    <source>
        <dbReference type="EMBL" id="CAF0778004.1"/>
    </source>
</evidence>
<sequence length="197" mass="22806">MSHSADDPDDLVRKKIDLNHITNMSYQMHVPDSITVGPTRSTHPRLDQDYDRVPIRMEVPDRLRPGGNGSMVMLNDTDFFTNGESNHLSDSIVQQPSLPSILHPKDIDTTSDDDYTSVDVRKERQPVPLVESWHMESLNTTIDDKHVSNKLQLLQNRVHQIERKLVQRETRDRIFYTCIIGYFLVQALRSVRRSMLN</sequence>
<dbReference type="EMBL" id="CAJOAZ010000131">
    <property type="protein sequence ID" value="CAF3545460.1"/>
    <property type="molecule type" value="Genomic_DNA"/>
</dbReference>
<dbReference type="Proteomes" id="UP000663891">
    <property type="component" value="Unassembled WGS sequence"/>
</dbReference>
<accession>A0A813R7W2</accession>